<proteinExistence type="predicted"/>
<dbReference type="GO" id="GO:0016020">
    <property type="term" value="C:membrane"/>
    <property type="evidence" value="ECO:0007669"/>
    <property type="project" value="UniProtKB-SubCell"/>
</dbReference>
<comment type="caution">
    <text evidence="8">The sequence shown here is derived from an EMBL/GenBank/DDBJ whole genome shotgun (WGS) entry which is preliminary data.</text>
</comment>
<dbReference type="PANTHER" id="PTHR31395:SF23">
    <property type="entry name" value="GEO05642P1"/>
    <property type="match status" value="1"/>
</dbReference>
<name>A0AA39FDX3_MICHY</name>
<evidence type="ECO:0008006" key="10">
    <source>
        <dbReference type="Google" id="ProtNLM"/>
    </source>
</evidence>
<evidence type="ECO:0000256" key="3">
    <source>
        <dbReference type="ARBA" id="ARBA00022989"/>
    </source>
</evidence>
<keyword evidence="7" id="KW-0732">Signal</keyword>
<feature type="signal peptide" evidence="7">
    <location>
        <begin position="1"/>
        <end position="20"/>
    </location>
</feature>
<keyword evidence="9" id="KW-1185">Reference proteome</keyword>
<evidence type="ECO:0000256" key="2">
    <source>
        <dbReference type="ARBA" id="ARBA00022692"/>
    </source>
</evidence>
<keyword evidence="3 6" id="KW-1133">Transmembrane helix</keyword>
<accession>A0AA39FDX3</accession>
<evidence type="ECO:0000256" key="1">
    <source>
        <dbReference type="ARBA" id="ARBA00004370"/>
    </source>
</evidence>
<comment type="subcellular location">
    <subcellularLocation>
        <location evidence="1">Membrane</location>
    </subcellularLocation>
</comment>
<keyword evidence="4 6" id="KW-0472">Membrane</keyword>
<evidence type="ECO:0000313" key="8">
    <source>
        <dbReference type="EMBL" id="KAK0167777.1"/>
    </source>
</evidence>
<evidence type="ECO:0000256" key="5">
    <source>
        <dbReference type="SAM" id="MobiDB-lite"/>
    </source>
</evidence>
<dbReference type="InterPro" id="IPR026910">
    <property type="entry name" value="Shisa"/>
</dbReference>
<feature type="transmembrane region" description="Helical" evidence="6">
    <location>
        <begin position="76"/>
        <end position="106"/>
    </location>
</feature>
<dbReference type="EMBL" id="JAQQBR010001831">
    <property type="protein sequence ID" value="KAK0167777.1"/>
    <property type="molecule type" value="Genomic_DNA"/>
</dbReference>
<dbReference type="PANTHER" id="PTHR31395">
    <property type="entry name" value="SHISA"/>
    <property type="match status" value="1"/>
</dbReference>
<evidence type="ECO:0000256" key="6">
    <source>
        <dbReference type="SAM" id="Phobius"/>
    </source>
</evidence>
<evidence type="ECO:0000256" key="7">
    <source>
        <dbReference type="SAM" id="SignalP"/>
    </source>
</evidence>
<feature type="region of interest" description="Disordered" evidence="5">
    <location>
        <begin position="155"/>
        <end position="180"/>
    </location>
</feature>
<reference evidence="8" key="2">
    <citation type="submission" date="2023-03" db="EMBL/GenBank/DDBJ databases">
        <authorList>
            <person name="Inwood S.N."/>
            <person name="Skelly J.G."/>
            <person name="Guhlin J."/>
            <person name="Harrop T.W.R."/>
            <person name="Goldson S.G."/>
            <person name="Dearden P.K."/>
        </authorList>
    </citation>
    <scope>NUCLEOTIDE SEQUENCE</scope>
    <source>
        <strain evidence="8">Lincoln</strain>
        <tissue evidence="8">Whole body</tissue>
    </source>
</reference>
<dbReference type="Proteomes" id="UP001168972">
    <property type="component" value="Unassembled WGS sequence"/>
</dbReference>
<dbReference type="AlphaFoldDB" id="A0AA39FDX3"/>
<reference evidence="8" key="1">
    <citation type="journal article" date="2023" name="bioRxiv">
        <title>Scaffold-level genome assemblies of two parasitoid biocontrol wasps reveal the parthenogenesis mechanism and an associated novel virus.</title>
        <authorList>
            <person name="Inwood S."/>
            <person name="Skelly J."/>
            <person name="Guhlin J."/>
            <person name="Harrop T."/>
            <person name="Goldson S."/>
            <person name="Dearden P."/>
        </authorList>
    </citation>
    <scope>NUCLEOTIDE SEQUENCE</scope>
    <source>
        <strain evidence="8">Lincoln</strain>
        <tissue evidence="8">Whole body</tissue>
    </source>
</reference>
<evidence type="ECO:0000313" key="9">
    <source>
        <dbReference type="Proteomes" id="UP001168972"/>
    </source>
</evidence>
<keyword evidence="2 6" id="KW-0812">Transmembrane</keyword>
<sequence>MTSHITLLLVIALGITAVHGMECSFKSSSNILEKIARSCPGIFDSSDKKYCCLNVSDGSFSCCNEQDWLLETGLGIIVPAIIGVLVVVTLFVLCISCLCCTCCPWYRRRHRGTVYGTVHTIGGVQQAPGINPPSSHIVNNIHPSYPVNQPVSTATFPSQPPPYTAEPYAKQAPYNPNYQQ</sequence>
<protein>
    <recommendedName>
        <fullName evidence="10">Protein shisa-5-like</fullName>
    </recommendedName>
</protein>
<feature type="chain" id="PRO_5041236876" description="Protein shisa-5-like" evidence="7">
    <location>
        <begin position="21"/>
        <end position="180"/>
    </location>
</feature>
<evidence type="ECO:0000256" key="4">
    <source>
        <dbReference type="ARBA" id="ARBA00023136"/>
    </source>
</evidence>
<organism evidence="8 9">
    <name type="scientific">Microctonus hyperodae</name>
    <name type="common">Parasitoid wasp</name>
    <dbReference type="NCBI Taxonomy" id="165561"/>
    <lineage>
        <taxon>Eukaryota</taxon>
        <taxon>Metazoa</taxon>
        <taxon>Ecdysozoa</taxon>
        <taxon>Arthropoda</taxon>
        <taxon>Hexapoda</taxon>
        <taxon>Insecta</taxon>
        <taxon>Pterygota</taxon>
        <taxon>Neoptera</taxon>
        <taxon>Endopterygota</taxon>
        <taxon>Hymenoptera</taxon>
        <taxon>Apocrita</taxon>
        <taxon>Ichneumonoidea</taxon>
        <taxon>Braconidae</taxon>
        <taxon>Euphorinae</taxon>
        <taxon>Microctonus</taxon>
    </lineage>
</organism>
<gene>
    <name evidence="8" type="ORF">PV327_001641</name>
</gene>